<proteinExistence type="predicted"/>
<protein>
    <submittedName>
        <fullName evidence="1">Uncharacterized protein</fullName>
    </submittedName>
</protein>
<comment type="caution">
    <text evidence="1">The sequence shown here is derived from an EMBL/GenBank/DDBJ whole genome shotgun (WGS) entry which is preliminary data.</text>
</comment>
<dbReference type="Proteomes" id="UP001227268">
    <property type="component" value="Unassembled WGS sequence"/>
</dbReference>
<accession>A0ACC2V606</accession>
<organism evidence="1 2">
    <name type="scientific">Naganishia friedmannii</name>
    <dbReference type="NCBI Taxonomy" id="89922"/>
    <lineage>
        <taxon>Eukaryota</taxon>
        <taxon>Fungi</taxon>
        <taxon>Dikarya</taxon>
        <taxon>Basidiomycota</taxon>
        <taxon>Agaricomycotina</taxon>
        <taxon>Tremellomycetes</taxon>
        <taxon>Filobasidiales</taxon>
        <taxon>Filobasidiaceae</taxon>
        <taxon>Naganishia</taxon>
    </lineage>
</organism>
<dbReference type="EMBL" id="JASBWT010000025">
    <property type="protein sequence ID" value="KAJ9094424.1"/>
    <property type="molecule type" value="Genomic_DNA"/>
</dbReference>
<keyword evidence="2" id="KW-1185">Reference proteome</keyword>
<evidence type="ECO:0000313" key="2">
    <source>
        <dbReference type="Proteomes" id="UP001227268"/>
    </source>
</evidence>
<sequence length="643" mass="68735">MSKFLANLQEKAQASGLYKPVNAAHPTGDIQGHSPVTSSTGGRNKFVAQFENSPTVANLTHQLRQFQQQHLNPLASASTKSVQLAITAQKGIALDHDTLSRDLSLLAKEQEGWLKAMALPPTPLHGGAVAADNASVISETTSAAAAIYDAPPTQTLYGLTHQLSSLHKLLSTKLLDARTPLKDLRNLQTEIEDREARQVQAPHVTQGRQLREASKKHNKASSTTIAVDMEEQMERIQAEIKELSYGLKGKREDAAKLGQRKVWEGYEEFAKGLLVLSHAAHELIDLMPESATVGEKVPVGVQQERVRAVEEGVRRSLGGLDGGWRIKIDDIALSRQRSSSPRPLHTRSSSISRGTPSPASSGRHMPPAIPQHVVEIEQMPVQANVVAAYPSSHLNNDPAPIPSTSPLASPGGNYMSGAAGLTAPIPRIHRHHSSFDRPIDETPILVPGVDTRALSGSAIETDSPARRDSPMDTSPGVSAQHPTIAETGVPISSADPGPAKGQLERREAPQNSDDIVKLGNFGSADAPRPNFNASAVSGDQQSYMPGSYGGYAQQSQMDTSAAPPAYPASQGMDHSASAPAHPVYAPPPAHTGQILPPPQHPATLGTHGHAHNPFEDPSSATLRGMSPREQAEYQLKQRGYHPE</sequence>
<evidence type="ECO:0000313" key="1">
    <source>
        <dbReference type="EMBL" id="KAJ9094424.1"/>
    </source>
</evidence>
<name>A0ACC2V606_9TREE</name>
<gene>
    <name evidence="1" type="ORF">QFC21_005963</name>
</gene>
<reference evidence="1" key="1">
    <citation type="submission" date="2023-04" db="EMBL/GenBank/DDBJ databases">
        <title>Draft Genome sequencing of Naganishia species isolated from polar environments using Oxford Nanopore Technology.</title>
        <authorList>
            <person name="Leo P."/>
            <person name="Venkateswaran K."/>
        </authorList>
    </citation>
    <scope>NUCLEOTIDE SEQUENCE</scope>
    <source>
        <strain evidence="1">MNA-CCFEE 5423</strain>
    </source>
</reference>